<dbReference type="PANTHER" id="PTHR33797">
    <property type="entry name" value="ORGANIC HYDROPEROXIDE RESISTANCE PROTEIN-LIKE"/>
    <property type="match status" value="1"/>
</dbReference>
<dbReference type="InterPro" id="IPR015946">
    <property type="entry name" value="KH_dom-like_a/b"/>
</dbReference>
<gene>
    <name evidence="1" type="ORF">AKJ09_05210</name>
</gene>
<dbReference type="KEGG" id="llu:AKJ09_05210"/>
<protein>
    <submittedName>
        <fullName evidence="1">Organic hydroperoxide resistance protein</fullName>
    </submittedName>
</protein>
<dbReference type="PATRIC" id="fig|1391654.3.peg.5282"/>
<evidence type="ECO:0000313" key="1">
    <source>
        <dbReference type="EMBL" id="AKU98546.1"/>
    </source>
</evidence>
<proteinExistence type="predicted"/>
<reference evidence="1 2" key="1">
    <citation type="submission" date="2015-08" db="EMBL/GenBank/DDBJ databases">
        <authorList>
            <person name="Babu N.S."/>
            <person name="Beckwith C.J."/>
            <person name="Beseler K.G."/>
            <person name="Brison A."/>
            <person name="Carone J.V."/>
            <person name="Caskin T.P."/>
            <person name="Diamond M."/>
            <person name="Durham M.E."/>
            <person name="Foxe J.M."/>
            <person name="Go M."/>
            <person name="Henderson B.A."/>
            <person name="Jones I.B."/>
            <person name="McGettigan J.A."/>
            <person name="Micheletti S.J."/>
            <person name="Nasrallah M.E."/>
            <person name="Ortiz D."/>
            <person name="Piller C.R."/>
            <person name="Privatt S.R."/>
            <person name="Schneider S.L."/>
            <person name="Sharp S."/>
            <person name="Smith T.C."/>
            <person name="Stanton J.D."/>
            <person name="Ullery H.E."/>
            <person name="Wilson R.J."/>
            <person name="Serrano M.G."/>
            <person name="Buck G."/>
            <person name="Lee V."/>
            <person name="Wang Y."/>
            <person name="Carvalho R."/>
            <person name="Voegtly L."/>
            <person name="Shi R."/>
            <person name="Duckworth R."/>
            <person name="Johnson A."/>
            <person name="Loviza R."/>
            <person name="Walstead R."/>
            <person name="Shah Z."/>
            <person name="Kiflezghi M."/>
            <person name="Wade K."/>
            <person name="Ball S.L."/>
            <person name="Bradley K.W."/>
            <person name="Asai D.J."/>
            <person name="Bowman C.A."/>
            <person name="Russell D.A."/>
            <person name="Pope W.H."/>
            <person name="Jacobs-Sera D."/>
            <person name="Hendrix R.W."/>
            <person name="Hatfull G.F."/>
        </authorList>
    </citation>
    <scope>NUCLEOTIDE SEQUENCE [LARGE SCALE GENOMIC DNA]</scope>
    <source>
        <strain evidence="1 2">DSM 27648</strain>
    </source>
</reference>
<name>A0A0K1PYS6_9BACT</name>
<accession>A0A0K1PYS6</accession>
<dbReference type="Proteomes" id="UP000064967">
    <property type="component" value="Chromosome"/>
</dbReference>
<dbReference type="InterPro" id="IPR019953">
    <property type="entry name" value="OHR"/>
</dbReference>
<dbReference type="EMBL" id="CP012333">
    <property type="protein sequence ID" value="AKU98546.1"/>
    <property type="molecule type" value="Genomic_DNA"/>
</dbReference>
<evidence type="ECO:0000313" key="2">
    <source>
        <dbReference type="Proteomes" id="UP000064967"/>
    </source>
</evidence>
<sequence>MHEIANLVHKQLEDAQVRALVSLNLTDDKKYVLGIELRGRVAGFSREETYALMHAAHAVCPYSNATRENIEVTIVAESASEGEKA</sequence>
<dbReference type="PANTHER" id="PTHR33797:SF2">
    <property type="entry name" value="ORGANIC HYDROPEROXIDE RESISTANCE PROTEIN-LIKE"/>
    <property type="match status" value="1"/>
</dbReference>
<dbReference type="AlphaFoldDB" id="A0A0K1PYS6"/>
<dbReference type="STRING" id="1391654.AKJ09_05210"/>
<dbReference type="GO" id="GO:0006979">
    <property type="term" value="P:response to oxidative stress"/>
    <property type="evidence" value="ECO:0007669"/>
    <property type="project" value="InterPro"/>
</dbReference>
<dbReference type="InterPro" id="IPR036102">
    <property type="entry name" value="OsmC/Ohrsf"/>
</dbReference>
<dbReference type="Gene3D" id="3.30.300.20">
    <property type="match status" value="1"/>
</dbReference>
<keyword evidence="2" id="KW-1185">Reference proteome</keyword>
<organism evidence="1 2">
    <name type="scientific">Labilithrix luteola</name>
    <dbReference type="NCBI Taxonomy" id="1391654"/>
    <lineage>
        <taxon>Bacteria</taxon>
        <taxon>Pseudomonadati</taxon>
        <taxon>Myxococcota</taxon>
        <taxon>Polyangia</taxon>
        <taxon>Polyangiales</taxon>
        <taxon>Labilitrichaceae</taxon>
        <taxon>Labilithrix</taxon>
    </lineage>
</organism>
<dbReference type="SUPFAM" id="SSF82784">
    <property type="entry name" value="OsmC-like"/>
    <property type="match status" value="1"/>
</dbReference>